<dbReference type="InterPro" id="IPR019734">
    <property type="entry name" value="TPR_rpt"/>
</dbReference>
<comment type="caution">
    <text evidence="3">The sequence shown here is derived from an EMBL/GenBank/DDBJ whole genome shotgun (WGS) entry which is preliminary data.</text>
</comment>
<dbReference type="GO" id="GO:0003677">
    <property type="term" value="F:DNA binding"/>
    <property type="evidence" value="ECO:0007669"/>
    <property type="project" value="InterPro"/>
</dbReference>
<keyword evidence="1" id="KW-0175">Coiled coil</keyword>
<proteinExistence type="predicted"/>
<feature type="coiled-coil region" evidence="1">
    <location>
        <begin position="392"/>
        <end position="426"/>
    </location>
</feature>
<dbReference type="AlphaFoldDB" id="A0A9X1R2Q1"/>
<evidence type="ECO:0008006" key="5">
    <source>
        <dbReference type="Google" id="ProtNLM"/>
    </source>
</evidence>
<dbReference type="InterPro" id="IPR016032">
    <property type="entry name" value="Sig_transdc_resp-reg_C-effctor"/>
</dbReference>
<dbReference type="GO" id="GO:0006355">
    <property type="term" value="P:regulation of DNA-templated transcription"/>
    <property type="evidence" value="ECO:0007669"/>
    <property type="project" value="InterPro"/>
</dbReference>
<dbReference type="InterPro" id="IPR011990">
    <property type="entry name" value="TPR-like_helical_dom_sf"/>
</dbReference>
<gene>
    <name evidence="3" type="ORF">K8344_10940</name>
</gene>
<dbReference type="SUPFAM" id="SSF46894">
    <property type="entry name" value="C-terminal effector domain of the bipartite response regulators"/>
    <property type="match status" value="1"/>
</dbReference>
<evidence type="ECO:0000313" key="3">
    <source>
        <dbReference type="EMBL" id="MCG2431635.1"/>
    </source>
</evidence>
<accession>A0A9X1R2Q1</accession>
<reference evidence="3" key="1">
    <citation type="submission" date="2021-09" db="EMBL/GenBank/DDBJ databases">
        <title>Genome of Aequorivita sp. strain F64183.</title>
        <authorList>
            <person name="Wang Y."/>
        </authorList>
    </citation>
    <scope>NUCLEOTIDE SEQUENCE</scope>
    <source>
        <strain evidence="3">F64183</strain>
    </source>
</reference>
<keyword evidence="2" id="KW-0472">Membrane</keyword>
<dbReference type="Gene3D" id="1.10.10.10">
    <property type="entry name" value="Winged helix-like DNA-binding domain superfamily/Winged helix DNA-binding domain"/>
    <property type="match status" value="1"/>
</dbReference>
<keyword evidence="4" id="KW-1185">Reference proteome</keyword>
<sequence length="559" mass="65608">MMRTVFLTLLLILVDHSVWGIQNFDLKPLEGTKKVCQQLIDEAVEDTNRHNDVIAFEKLLKAQLIAEENQWDDKLWQIKNQIGLLYRYNSHYGEAIAYFHEAYNITQQQQNLSVKGIHPLINIGELYFKENKTTDALKYHLKAENLANFHKIEDEDTRNVIINNIAVAYSRLGNPNKSLNKLLEVKKYGINHQTNFFGRATYISVLMKTKQTKLANTLAEKLYIDFKAGIFKEYRNECVTCMYKLLTAIHEQNGEIDLAILYANKSVRAADELIDYISLYKKIAELYAQKNEFKKAYQYRDSVIKTKDSFSASVNRKLYEISKVKFKVQEYQSELIANKKELSFKKEQHQKERSFFILLVLLGIVLLISIYKGFQNRTIKQKQQSEITSLALKEAKQEHALAEQQLETNKLKQEKLKHEIAEKNRELSAKALYLSNRNELIQEIIDSFESNNTIKNNKEAIKHIKAIKSFLKTDMQRDDFIKHFEKVNPNFIKRLKEKHPELTANDIRFMCYIYMNLSIKEISIILNITYEASKKRRQRIVEKMNLNKSISLFNYLLKV</sequence>
<dbReference type="RefSeq" id="WP_237608727.1">
    <property type="nucleotide sequence ID" value="NZ_JAIRBB010000010.1"/>
</dbReference>
<keyword evidence="2" id="KW-1133">Transmembrane helix</keyword>
<dbReference type="SMART" id="SM00028">
    <property type="entry name" value="TPR"/>
    <property type="match status" value="5"/>
</dbReference>
<organism evidence="3 4">
    <name type="scientific">Aequorivita xiaoshiensis</name>
    <dbReference type="NCBI Taxonomy" id="2874476"/>
    <lineage>
        <taxon>Bacteria</taxon>
        <taxon>Pseudomonadati</taxon>
        <taxon>Bacteroidota</taxon>
        <taxon>Flavobacteriia</taxon>
        <taxon>Flavobacteriales</taxon>
        <taxon>Flavobacteriaceae</taxon>
        <taxon>Aequorivita</taxon>
    </lineage>
</organism>
<dbReference type="EMBL" id="JAIRBB010000010">
    <property type="protein sequence ID" value="MCG2431635.1"/>
    <property type="molecule type" value="Genomic_DNA"/>
</dbReference>
<evidence type="ECO:0000313" key="4">
    <source>
        <dbReference type="Proteomes" id="UP001139462"/>
    </source>
</evidence>
<evidence type="ECO:0000256" key="2">
    <source>
        <dbReference type="SAM" id="Phobius"/>
    </source>
</evidence>
<evidence type="ECO:0000256" key="1">
    <source>
        <dbReference type="SAM" id="Coils"/>
    </source>
</evidence>
<dbReference type="InterPro" id="IPR036388">
    <property type="entry name" value="WH-like_DNA-bd_sf"/>
</dbReference>
<protein>
    <recommendedName>
        <fullName evidence="5">Tetratricopeptide repeat-containing protein</fullName>
    </recommendedName>
</protein>
<feature type="transmembrane region" description="Helical" evidence="2">
    <location>
        <begin position="355"/>
        <end position="374"/>
    </location>
</feature>
<name>A0A9X1R2Q1_9FLAO</name>
<dbReference type="Gene3D" id="1.25.40.10">
    <property type="entry name" value="Tetratricopeptide repeat domain"/>
    <property type="match status" value="2"/>
</dbReference>
<dbReference type="Proteomes" id="UP001139462">
    <property type="component" value="Unassembled WGS sequence"/>
</dbReference>
<dbReference type="SUPFAM" id="SSF48452">
    <property type="entry name" value="TPR-like"/>
    <property type="match status" value="1"/>
</dbReference>
<keyword evidence="2" id="KW-0812">Transmembrane</keyword>